<dbReference type="EMBL" id="JACNJH010000157">
    <property type="protein sequence ID" value="MBC8361883.1"/>
    <property type="molecule type" value="Genomic_DNA"/>
</dbReference>
<dbReference type="GO" id="GO:0050661">
    <property type="term" value="F:NADP binding"/>
    <property type="evidence" value="ECO:0007669"/>
    <property type="project" value="InterPro"/>
</dbReference>
<organism evidence="2 3">
    <name type="scientific">Candidatus Desulfatibia profunda</name>
    <dbReference type="NCBI Taxonomy" id="2841695"/>
    <lineage>
        <taxon>Bacteria</taxon>
        <taxon>Pseudomonadati</taxon>
        <taxon>Thermodesulfobacteriota</taxon>
        <taxon>Desulfobacteria</taxon>
        <taxon>Desulfobacterales</taxon>
        <taxon>Desulfobacterales incertae sedis</taxon>
        <taxon>Candidatus Desulfatibia</taxon>
    </lineage>
</organism>
<dbReference type="AlphaFoldDB" id="A0A8J6TMP0"/>
<evidence type="ECO:0000313" key="3">
    <source>
        <dbReference type="Proteomes" id="UP000603434"/>
    </source>
</evidence>
<proteinExistence type="predicted"/>
<name>A0A8J6TMP0_9BACT</name>
<accession>A0A8J6TMP0</accession>
<evidence type="ECO:0000259" key="1">
    <source>
        <dbReference type="Pfam" id="PF05201"/>
    </source>
</evidence>
<protein>
    <submittedName>
        <fullName evidence="2">Glutamyl-tRNA reductase</fullName>
    </submittedName>
</protein>
<dbReference type="SUPFAM" id="SSF69742">
    <property type="entry name" value="Glutamyl tRNA-reductase catalytic, N-terminal domain"/>
    <property type="match status" value="1"/>
</dbReference>
<gene>
    <name evidence="2" type="ORF">H8E23_10840</name>
</gene>
<feature type="domain" description="Glutamyl-tRNA reductase N-terminal" evidence="1">
    <location>
        <begin position="7"/>
        <end position="63"/>
    </location>
</feature>
<dbReference type="GO" id="GO:0008883">
    <property type="term" value="F:glutamyl-tRNA reductase activity"/>
    <property type="evidence" value="ECO:0007669"/>
    <property type="project" value="InterPro"/>
</dbReference>
<feature type="non-terminal residue" evidence="2">
    <location>
        <position position="69"/>
    </location>
</feature>
<dbReference type="Pfam" id="PF05201">
    <property type="entry name" value="GlutR_N"/>
    <property type="match status" value="1"/>
</dbReference>
<dbReference type="Proteomes" id="UP000603434">
    <property type="component" value="Unassembled WGS sequence"/>
</dbReference>
<evidence type="ECO:0000313" key="2">
    <source>
        <dbReference type="EMBL" id="MBC8361883.1"/>
    </source>
</evidence>
<dbReference type="PANTHER" id="PTHR43013">
    <property type="entry name" value="GLUTAMYL-TRNA REDUCTASE"/>
    <property type="match status" value="1"/>
</dbReference>
<dbReference type="PANTHER" id="PTHR43013:SF1">
    <property type="entry name" value="GLUTAMYL-TRNA REDUCTASE"/>
    <property type="match status" value="1"/>
</dbReference>
<dbReference type="Gene3D" id="3.30.460.30">
    <property type="entry name" value="Glutamyl-tRNA reductase, N-terminal domain"/>
    <property type="match status" value="1"/>
</dbReference>
<dbReference type="InterPro" id="IPR015895">
    <property type="entry name" value="4pyrrol_synth_GluRdtase_N"/>
</dbReference>
<sequence>MDDIVLLGMNHKTALVELRECLAFSHEETLAALDKFKASPAISEVLVISTCNRIEVLMAAANTPTALET</sequence>
<dbReference type="GO" id="GO:0019353">
    <property type="term" value="P:protoporphyrinogen IX biosynthetic process from glutamate"/>
    <property type="evidence" value="ECO:0007669"/>
    <property type="project" value="TreeGrafter"/>
</dbReference>
<reference evidence="2 3" key="1">
    <citation type="submission" date="2020-08" db="EMBL/GenBank/DDBJ databases">
        <title>Bridging the membrane lipid divide: bacteria of the FCB group superphylum have the potential to synthesize archaeal ether lipids.</title>
        <authorList>
            <person name="Villanueva L."/>
            <person name="Von Meijenfeldt F.A.B."/>
            <person name="Westbye A.B."/>
            <person name="Yadav S."/>
            <person name="Hopmans E.C."/>
            <person name="Dutilh B.E."/>
            <person name="Sinninghe Damste J.S."/>
        </authorList>
    </citation>
    <scope>NUCLEOTIDE SEQUENCE [LARGE SCALE GENOMIC DNA]</scope>
    <source>
        <strain evidence="2">NIOZ-UU30</strain>
    </source>
</reference>
<dbReference type="InterPro" id="IPR036343">
    <property type="entry name" value="GluRdtase_N_sf"/>
</dbReference>
<comment type="caution">
    <text evidence="2">The sequence shown here is derived from an EMBL/GenBank/DDBJ whole genome shotgun (WGS) entry which is preliminary data.</text>
</comment>